<dbReference type="AlphaFoldDB" id="A0A6A0A801"/>
<evidence type="ECO:0000313" key="11">
    <source>
        <dbReference type="EMBL" id="GFH28583.1"/>
    </source>
</evidence>
<keyword evidence="6" id="KW-0067">ATP-binding</keyword>
<accession>A0A6A0A801</accession>
<evidence type="ECO:0000256" key="6">
    <source>
        <dbReference type="ARBA" id="ARBA00022840"/>
    </source>
</evidence>
<evidence type="ECO:0000256" key="8">
    <source>
        <dbReference type="ARBA" id="ARBA00048679"/>
    </source>
</evidence>
<evidence type="ECO:0000256" key="1">
    <source>
        <dbReference type="ARBA" id="ARBA00012513"/>
    </source>
</evidence>
<evidence type="ECO:0000256" key="3">
    <source>
        <dbReference type="ARBA" id="ARBA00022679"/>
    </source>
</evidence>
<feature type="compositionally biased region" description="Basic residues" evidence="9">
    <location>
        <begin position="24"/>
        <end position="34"/>
    </location>
</feature>
<evidence type="ECO:0000259" key="10">
    <source>
        <dbReference type="PROSITE" id="PS50011"/>
    </source>
</evidence>
<dbReference type="PANTHER" id="PTHR47634">
    <property type="entry name" value="PROTEIN KINASE DOMAIN-CONTAINING PROTEIN-RELATED"/>
    <property type="match status" value="1"/>
</dbReference>
<dbReference type="GO" id="GO:0050684">
    <property type="term" value="P:regulation of mRNA processing"/>
    <property type="evidence" value="ECO:0007669"/>
    <property type="project" value="TreeGrafter"/>
</dbReference>
<feature type="non-terminal residue" evidence="11">
    <location>
        <position position="175"/>
    </location>
</feature>
<reference evidence="11 12" key="1">
    <citation type="submission" date="2020-02" db="EMBL/GenBank/DDBJ databases">
        <title>Draft genome sequence of Haematococcus lacustris strain NIES-144.</title>
        <authorList>
            <person name="Morimoto D."/>
            <person name="Nakagawa S."/>
            <person name="Yoshida T."/>
            <person name="Sawayama S."/>
        </authorList>
    </citation>
    <scope>NUCLEOTIDE SEQUENCE [LARGE SCALE GENOMIC DNA]</scope>
    <source>
        <strain evidence="11 12">NIES-144</strain>
    </source>
</reference>
<dbReference type="GO" id="GO:0004674">
    <property type="term" value="F:protein serine/threonine kinase activity"/>
    <property type="evidence" value="ECO:0007669"/>
    <property type="project" value="UniProtKB-KW"/>
</dbReference>
<keyword evidence="2" id="KW-0723">Serine/threonine-protein kinase</keyword>
<keyword evidence="3" id="KW-0808">Transferase</keyword>
<comment type="caution">
    <text evidence="11">The sequence shown here is derived from an EMBL/GenBank/DDBJ whole genome shotgun (WGS) entry which is preliminary data.</text>
</comment>
<sequence length="175" mass="19416">MPDWFNTSPSNPFSGPRATIPVGAHKRKGVKLGRRKADTMPKSKARNDSDDYDSDAPLSQSSDSEDEGIEDYKKGGYHPVNIGETYHAGKYTVLRKLGWGHFSTVWLVINNVDGGYGAMKVQKSAKHYTEAACDEITLLTQIKEGDPSNSKHCVHLLDHFQHTGPNGRHVCMVFE</sequence>
<dbReference type="FunFam" id="3.30.200.20:FF:000770">
    <property type="entry name" value="SRSF protein kinase 2"/>
    <property type="match status" value="1"/>
</dbReference>
<dbReference type="GO" id="GO:0005524">
    <property type="term" value="F:ATP binding"/>
    <property type="evidence" value="ECO:0007669"/>
    <property type="project" value="UniProtKB-KW"/>
</dbReference>
<dbReference type="Gene3D" id="3.30.200.20">
    <property type="entry name" value="Phosphorylase Kinase, domain 1"/>
    <property type="match status" value="1"/>
</dbReference>
<dbReference type="InterPro" id="IPR011009">
    <property type="entry name" value="Kinase-like_dom_sf"/>
</dbReference>
<dbReference type="SUPFAM" id="SSF56112">
    <property type="entry name" value="Protein kinase-like (PK-like)"/>
    <property type="match status" value="1"/>
</dbReference>
<dbReference type="EMBL" id="BLLF01003942">
    <property type="protein sequence ID" value="GFH28583.1"/>
    <property type="molecule type" value="Genomic_DNA"/>
</dbReference>
<keyword evidence="12" id="KW-1185">Reference proteome</keyword>
<proteinExistence type="predicted"/>
<dbReference type="PROSITE" id="PS50011">
    <property type="entry name" value="PROTEIN_KINASE_DOM"/>
    <property type="match status" value="1"/>
</dbReference>
<organism evidence="11 12">
    <name type="scientific">Haematococcus lacustris</name>
    <name type="common">Green alga</name>
    <name type="synonym">Haematococcus pluvialis</name>
    <dbReference type="NCBI Taxonomy" id="44745"/>
    <lineage>
        <taxon>Eukaryota</taxon>
        <taxon>Viridiplantae</taxon>
        <taxon>Chlorophyta</taxon>
        <taxon>core chlorophytes</taxon>
        <taxon>Chlorophyceae</taxon>
        <taxon>CS clade</taxon>
        <taxon>Chlamydomonadales</taxon>
        <taxon>Haematococcaceae</taxon>
        <taxon>Haematococcus</taxon>
    </lineage>
</organism>
<evidence type="ECO:0000313" key="12">
    <source>
        <dbReference type="Proteomes" id="UP000485058"/>
    </source>
</evidence>
<gene>
    <name evidence="11" type="ORF">HaLaN_27097</name>
</gene>
<feature type="region of interest" description="Disordered" evidence="9">
    <location>
        <begin position="1"/>
        <end position="74"/>
    </location>
</feature>
<protein>
    <recommendedName>
        <fullName evidence="1">non-specific serine/threonine protein kinase</fullName>
        <ecNumber evidence="1">2.7.11.1</ecNumber>
    </recommendedName>
</protein>
<comment type="catalytic activity">
    <reaction evidence="8">
        <text>L-seryl-[protein] + ATP = O-phospho-L-seryl-[protein] + ADP + H(+)</text>
        <dbReference type="Rhea" id="RHEA:17989"/>
        <dbReference type="Rhea" id="RHEA-COMP:9863"/>
        <dbReference type="Rhea" id="RHEA-COMP:11604"/>
        <dbReference type="ChEBI" id="CHEBI:15378"/>
        <dbReference type="ChEBI" id="CHEBI:29999"/>
        <dbReference type="ChEBI" id="CHEBI:30616"/>
        <dbReference type="ChEBI" id="CHEBI:83421"/>
        <dbReference type="ChEBI" id="CHEBI:456216"/>
        <dbReference type="EC" id="2.7.11.1"/>
    </reaction>
</comment>
<feature type="compositionally biased region" description="Basic and acidic residues" evidence="9">
    <location>
        <begin position="35"/>
        <end position="49"/>
    </location>
</feature>
<evidence type="ECO:0000256" key="9">
    <source>
        <dbReference type="SAM" id="MobiDB-lite"/>
    </source>
</evidence>
<keyword evidence="5 11" id="KW-0418">Kinase</keyword>
<comment type="catalytic activity">
    <reaction evidence="7">
        <text>L-threonyl-[protein] + ATP = O-phospho-L-threonyl-[protein] + ADP + H(+)</text>
        <dbReference type="Rhea" id="RHEA:46608"/>
        <dbReference type="Rhea" id="RHEA-COMP:11060"/>
        <dbReference type="Rhea" id="RHEA-COMP:11605"/>
        <dbReference type="ChEBI" id="CHEBI:15378"/>
        <dbReference type="ChEBI" id="CHEBI:30013"/>
        <dbReference type="ChEBI" id="CHEBI:30616"/>
        <dbReference type="ChEBI" id="CHEBI:61977"/>
        <dbReference type="ChEBI" id="CHEBI:456216"/>
        <dbReference type="EC" id="2.7.11.1"/>
    </reaction>
</comment>
<feature type="domain" description="Protein kinase" evidence="10">
    <location>
        <begin position="91"/>
        <end position="175"/>
    </location>
</feature>
<feature type="compositionally biased region" description="Polar residues" evidence="9">
    <location>
        <begin position="1"/>
        <end position="13"/>
    </location>
</feature>
<dbReference type="InterPro" id="IPR051334">
    <property type="entry name" value="SRPK"/>
</dbReference>
<evidence type="ECO:0000256" key="4">
    <source>
        <dbReference type="ARBA" id="ARBA00022741"/>
    </source>
</evidence>
<keyword evidence="4" id="KW-0547">Nucleotide-binding</keyword>
<dbReference type="GO" id="GO:0000245">
    <property type="term" value="P:spliceosomal complex assembly"/>
    <property type="evidence" value="ECO:0007669"/>
    <property type="project" value="TreeGrafter"/>
</dbReference>
<dbReference type="EC" id="2.7.11.1" evidence="1"/>
<name>A0A6A0A801_HAELA</name>
<dbReference type="PANTHER" id="PTHR47634:SF9">
    <property type="entry name" value="PROTEIN KINASE DOMAIN-CONTAINING PROTEIN-RELATED"/>
    <property type="match status" value="1"/>
</dbReference>
<dbReference type="InterPro" id="IPR000719">
    <property type="entry name" value="Prot_kinase_dom"/>
</dbReference>
<evidence type="ECO:0000256" key="5">
    <source>
        <dbReference type="ARBA" id="ARBA00022777"/>
    </source>
</evidence>
<evidence type="ECO:0000256" key="7">
    <source>
        <dbReference type="ARBA" id="ARBA00047899"/>
    </source>
</evidence>
<dbReference type="Proteomes" id="UP000485058">
    <property type="component" value="Unassembled WGS sequence"/>
</dbReference>
<evidence type="ECO:0000256" key="2">
    <source>
        <dbReference type="ARBA" id="ARBA00022527"/>
    </source>
</evidence>